<comment type="similarity">
    <text evidence="1 7">Belongs to the bacterial ribosomal protein bL9 family.</text>
</comment>
<dbReference type="PANTHER" id="PTHR21368">
    <property type="entry name" value="50S RIBOSOMAL PROTEIN L9"/>
    <property type="match status" value="1"/>
</dbReference>
<keyword evidence="10" id="KW-1185">Reference proteome</keyword>
<evidence type="ECO:0000259" key="8">
    <source>
        <dbReference type="PROSITE" id="PS00651"/>
    </source>
</evidence>
<dbReference type="GO" id="GO:0003735">
    <property type="term" value="F:structural constituent of ribosome"/>
    <property type="evidence" value="ECO:0007669"/>
    <property type="project" value="InterPro"/>
</dbReference>
<dbReference type="AlphaFoldDB" id="A0A1C3L3U6"/>
<organism evidence="9 10">
    <name type="scientific">secondary endosymbiont of Trabutina mannipara</name>
    <dbReference type="NCBI Taxonomy" id="1835721"/>
    <lineage>
        <taxon>Bacteria</taxon>
        <taxon>Pseudomonadati</taxon>
        <taxon>Pseudomonadota</taxon>
        <taxon>Gammaproteobacteria</taxon>
        <taxon>Enterobacterales</taxon>
        <taxon>Enterobacteriaceae</taxon>
    </lineage>
</organism>
<evidence type="ECO:0000256" key="3">
    <source>
        <dbReference type="ARBA" id="ARBA00022884"/>
    </source>
</evidence>
<evidence type="ECO:0000313" key="10">
    <source>
        <dbReference type="Proteomes" id="UP000092809"/>
    </source>
</evidence>
<dbReference type="InterPro" id="IPR009027">
    <property type="entry name" value="Ribosomal_bL9/RNase_H1_N"/>
</dbReference>
<dbReference type="InterPro" id="IPR020594">
    <property type="entry name" value="Ribosomal_bL9_bac/chp"/>
</dbReference>
<keyword evidence="5 7" id="KW-0687">Ribonucleoprotein</keyword>
<proteinExistence type="inferred from homology"/>
<dbReference type="PATRIC" id="fig|1835721.3.peg.81"/>
<dbReference type="Gene3D" id="3.40.5.10">
    <property type="entry name" value="Ribosomal protein L9, N-terminal domain"/>
    <property type="match status" value="1"/>
</dbReference>
<dbReference type="InterPro" id="IPR000244">
    <property type="entry name" value="Ribosomal_bL9"/>
</dbReference>
<dbReference type="InterPro" id="IPR020070">
    <property type="entry name" value="Ribosomal_bL9_N"/>
</dbReference>
<dbReference type="InterPro" id="IPR036791">
    <property type="entry name" value="Ribosomal_bL9_C_sf"/>
</dbReference>
<dbReference type="Proteomes" id="UP000092809">
    <property type="component" value="Chromosome I"/>
</dbReference>
<dbReference type="GO" id="GO:0006412">
    <property type="term" value="P:translation"/>
    <property type="evidence" value="ECO:0007669"/>
    <property type="project" value="UniProtKB-UniRule"/>
</dbReference>
<reference evidence="10" key="1">
    <citation type="submission" date="2016-06" db="EMBL/GenBank/DDBJ databases">
        <authorList>
            <person name="Szabo Gitta"/>
        </authorList>
    </citation>
    <scope>NUCLEOTIDE SEQUENCE [LARGE SCALE GENOMIC DNA]</scope>
</reference>
<dbReference type="InterPro" id="IPR036935">
    <property type="entry name" value="Ribosomal_bL9_N_sf"/>
</dbReference>
<gene>
    <name evidence="7 9" type="primary">rplI</name>
    <name evidence="9" type="ORF">TRABTM_A_00970</name>
</gene>
<dbReference type="SUPFAM" id="SSF55658">
    <property type="entry name" value="L9 N-domain-like"/>
    <property type="match status" value="1"/>
</dbReference>
<evidence type="ECO:0000256" key="4">
    <source>
        <dbReference type="ARBA" id="ARBA00022980"/>
    </source>
</evidence>
<sequence>MQVILMVKVTNLGGVGEQVKVKTGYARNYLFPKGKAVPATKKNLESFDARRTELEAKMKFILAANEERIVKIKKLNSITILAKVGNKGKLFGSIGTRDIATAISNAGIKIAKNDVRLPNGVLRYVGRHEVIIHIGEIFTKFNVVLVPEA</sequence>
<dbReference type="NCBIfam" id="TIGR00158">
    <property type="entry name" value="L9"/>
    <property type="match status" value="1"/>
</dbReference>
<name>A0A1C3L3U6_9ENTR</name>
<dbReference type="GO" id="GO:0019843">
    <property type="term" value="F:rRNA binding"/>
    <property type="evidence" value="ECO:0007669"/>
    <property type="project" value="UniProtKB-UniRule"/>
</dbReference>
<dbReference type="HAMAP" id="MF_00503">
    <property type="entry name" value="Ribosomal_bL9"/>
    <property type="match status" value="1"/>
</dbReference>
<feature type="domain" description="Ribosomal protein L9" evidence="8">
    <location>
        <begin position="13"/>
        <end position="40"/>
    </location>
</feature>
<dbReference type="GO" id="GO:0005840">
    <property type="term" value="C:ribosome"/>
    <property type="evidence" value="ECO:0007669"/>
    <property type="project" value="UniProtKB-KW"/>
</dbReference>
<dbReference type="Gene3D" id="3.10.430.100">
    <property type="entry name" value="Ribosomal protein L9, C-terminal domain"/>
    <property type="match status" value="1"/>
</dbReference>
<dbReference type="SUPFAM" id="SSF55653">
    <property type="entry name" value="Ribosomal protein L9 C-domain"/>
    <property type="match status" value="1"/>
</dbReference>
<dbReference type="PROSITE" id="PS00651">
    <property type="entry name" value="RIBOSOMAL_L9"/>
    <property type="match status" value="1"/>
</dbReference>
<dbReference type="Pfam" id="PF03948">
    <property type="entry name" value="Ribosomal_L9_C"/>
    <property type="match status" value="1"/>
</dbReference>
<dbReference type="KEGG" id="senm:TRABTM_A_00970"/>
<keyword evidence="4 7" id="KW-0689">Ribosomal protein</keyword>
<protein>
    <recommendedName>
        <fullName evidence="6 7">Large ribosomal subunit protein bL9</fullName>
    </recommendedName>
</protein>
<evidence type="ECO:0000313" key="9">
    <source>
        <dbReference type="EMBL" id="SBT81960.1"/>
    </source>
</evidence>
<keyword evidence="3 7" id="KW-0694">RNA-binding</keyword>
<dbReference type="Pfam" id="PF01281">
    <property type="entry name" value="Ribosomal_L9_N"/>
    <property type="match status" value="1"/>
</dbReference>
<comment type="function">
    <text evidence="7">Binds to the 23S rRNA.</text>
</comment>
<evidence type="ECO:0000256" key="7">
    <source>
        <dbReference type="HAMAP-Rule" id="MF_00503"/>
    </source>
</evidence>
<evidence type="ECO:0000256" key="5">
    <source>
        <dbReference type="ARBA" id="ARBA00023274"/>
    </source>
</evidence>
<accession>A0A1C3L3U6</accession>
<dbReference type="EMBL" id="LT594522">
    <property type="protein sequence ID" value="SBT81960.1"/>
    <property type="molecule type" value="Genomic_DNA"/>
</dbReference>
<dbReference type="RefSeq" id="WP_083172319.1">
    <property type="nucleotide sequence ID" value="NZ_LT594522.1"/>
</dbReference>
<dbReference type="GO" id="GO:1990904">
    <property type="term" value="C:ribonucleoprotein complex"/>
    <property type="evidence" value="ECO:0007669"/>
    <property type="project" value="UniProtKB-KW"/>
</dbReference>
<evidence type="ECO:0000256" key="2">
    <source>
        <dbReference type="ARBA" id="ARBA00022730"/>
    </source>
</evidence>
<dbReference type="STRING" id="1835721.TRABTM_A_00970"/>
<dbReference type="InterPro" id="IPR020069">
    <property type="entry name" value="Ribosomal_bL9_C"/>
</dbReference>
<evidence type="ECO:0000256" key="1">
    <source>
        <dbReference type="ARBA" id="ARBA00010605"/>
    </source>
</evidence>
<evidence type="ECO:0000256" key="6">
    <source>
        <dbReference type="ARBA" id="ARBA00035292"/>
    </source>
</evidence>
<keyword evidence="2 7" id="KW-0699">rRNA-binding</keyword>
<dbReference type="OrthoDB" id="9788336at2"/>